<dbReference type="KEGG" id="cheb:HH215_18220"/>
<dbReference type="CDD" id="cd13585">
    <property type="entry name" value="PBP2_TMBP_like"/>
    <property type="match status" value="1"/>
</dbReference>
<dbReference type="Pfam" id="PF01547">
    <property type="entry name" value="SBP_bac_1"/>
    <property type="match status" value="1"/>
</dbReference>
<keyword evidence="2" id="KW-0732">Signal</keyword>
<feature type="compositionally biased region" description="Low complexity" evidence="1">
    <location>
        <begin position="34"/>
        <end position="63"/>
    </location>
</feature>
<proteinExistence type="predicted"/>
<dbReference type="PANTHER" id="PTHR43649">
    <property type="entry name" value="ARABINOSE-BINDING PROTEIN-RELATED"/>
    <property type="match status" value="1"/>
</dbReference>
<evidence type="ECO:0000313" key="3">
    <source>
        <dbReference type="EMBL" id="QJD84923.1"/>
    </source>
</evidence>
<organism evidence="3 4">
    <name type="scientific">Cohnella herbarum</name>
    <dbReference type="NCBI Taxonomy" id="2728023"/>
    <lineage>
        <taxon>Bacteria</taxon>
        <taxon>Bacillati</taxon>
        <taxon>Bacillota</taxon>
        <taxon>Bacilli</taxon>
        <taxon>Bacillales</taxon>
        <taxon>Paenibacillaceae</taxon>
        <taxon>Cohnella</taxon>
    </lineage>
</organism>
<dbReference type="InterPro" id="IPR050490">
    <property type="entry name" value="Bact_solute-bd_prot1"/>
</dbReference>
<dbReference type="AlphaFoldDB" id="A0A7Z2ZMC4"/>
<dbReference type="RefSeq" id="WP_169281199.1">
    <property type="nucleotide sequence ID" value="NZ_CP051680.1"/>
</dbReference>
<accession>A0A7Z2ZMC4</accession>
<gene>
    <name evidence="3" type="ORF">HH215_18220</name>
</gene>
<evidence type="ECO:0000313" key="4">
    <source>
        <dbReference type="Proteomes" id="UP000502248"/>
    </source>
</evidence>
<keyword evidence="4" id="KW-1185">Reference proteome</keyword>
<reference evidence="3 4" key="1">
    <citation type="submission" date="2020-04" db="EMBL/GenBank/DDBJ databases">
        <title>Genome sequencing of novel species.</title>
        <authorList>
            <person name="Heo J."/>
            <person name="Kim S.-J."/>
            <person name="Kim J.-S."/>
            <person name="Hong S.-B."/>
            <person name="Kwon S.-W."/>
        </authorList>
    </citation>
    <scope>NUCLEOTIDE SEQUENCE [LARGE SCALE GENOMIC DNA]</scope>
    <source>
        <strain evidence="3 4">MFER-1</strain>
    </source>
</reference>
<dbReference type="SUPFAM" id="SSF53850">
    <property type="entry name" value="Periplasmic binding protein-like II"/>
    <property type="match status" value="1"/>
</dbReference>
<evidence type="ECO:0000256" key="2">
    <source>
        <dbReference type="SAM" id="SignalP"/>
    </source>
</evidence>
<feature type="chain" id="PRO_5038336940" evidence="2">
    <location>
        <begin position="23"/>
        <end position="480"/>
    </location>
</feature>
<feature type="signal peptide" evidence="2">
    <location>
        <begin position="1"/>
        <end position="22"/>
    </location>
</feature>
<dbReference type="Gene3D" id="3.40.190.10">
    <property type="entry name" value="Periplasmic binding protein-like II"/>
    <property type="match status" value="1"/>
</dbReference>
<sequence length="480" mass="52654">MKRAFRSTLLSAILTCSLILLSACGGNNSKDDNSSPNSGATSTASGSETASAEASSEEPAANGKPVVIRHTMYDTEFSSEMVAEFEKTHPNIKVEIVSADYNKLMAMMAAGNGPDIIRTNTNELSGYVLKGMALDLTPNFNNSTVFKPDDFYPVVNQFKYDTTTGVHGEGPLYGFPKDWSPDFTIYYNKKMFEAAGVPLPSSTEAMTWTELIELGKKLTVKNGKKVSQYGVVYFNGSTAANQDLLNVQLLQQGGSMFSDDYSKADLSTPGMKDLLNFWVDTAKFGVGPSPLHQETDWGGQLFVDNKAAIIISGYWFSGFLKTNELTKDRLGDFGVAPAPYLEGGKRISPTAFGTGAIIYKNTKHPKEAWEVFEWFFGGKPAEDRAKAGYGLPGTKALAALLPQTTEFDKMSYDFIQNELQYTDGSPPYNPFLNYQAVNSIFDKYFTPVYFDKDTVEGATQKMTEELNTLITEGKQLVSPE</sequence>
<protein>
    <submittedName>
        <fullName evidence="3">Sugar ABC transporter substrate-binding protein</fullName>
    </submittedName>
</protein>
<dbReference type="InterPro" id="IPR006059">
    <property type="entry name" value="SBP"/>
</dbReference>
<evidence type="ECO:0000256" key="1">
    <source>
        <dbReference type="SAM" id="MobiDB-lite"/>
    </source>
</evidence>
<name>A0A7Z2ZMC4_9BACL</name>
<dbReference type="EMBL" id="CP051680">
    <property type="protein sequence ID" value="QJD84923.1"/>
    <property type="molecule type" value="Genomic_DNA"/>
</dbReference>
<feature type="region of interest" description="Disordered" evidence="1">
    <location>
        <begin position="29"/>
        <end position="65"/>
    </location>
</feature>
<dbReference type="Proteomes" id="UP000502248">
    <property type="component" value="Chromosome"/>
</dbReference>
<dbReference type="PROSITE" id="PS51257">
    <property type="entry name" value="PROKAR_LIPOPROTEIN"/>
    <property type="match status" value="1"/>
</dbReference>
<dbReference type="PANTHER" id="PTHR43649:SF12">
    <property type="entry name" value="DIACETYLCHITOBIOSE BINDING PROTEIN DASA"/>
    <property type="match status" value="1"/>
</dbReference>